<feature type="binding site" evidence="10">
    <location>
        <begin position="13"/>
        <end position="20"/>
    </location>
    <ligand>
        <name>ATP</name>
        <dbReference type="ChEBI" id="CHEBI:30616"/>
    </ligand>
</feature>
<dbReference type="OrthoDB" id="9776390at2"/>
<name>A0A0C2RBX1_9BACL</name>
<dbReference type="EC" id="2.5.1.75" evidence="10"/>
<accession>A0A0C2RBX1</accession>
<evidence type="ECO:0000256" key="11">
    <source>
        <dbReference type="RuleBase" id="RU003783"/>
    </source>
</evidence>
<comment type="similarity">
    <text evidence="3 10 13">Belongs to the IPP transferase family.</text>
</comment>
<dbReference type="GO" id="GO:0005524">
    <property type="term" value="F:ATP binding"/>
    <property type="evidence" value="ECO:0007669"/>
    <property type="project" value="UniProtKB-UniRule"/>
</dbReference>
<evidence type="ECO:0000256" key="2">
    <source>
        <dbReference type="ARBA" id="ARBA00003213"/>
    </source>
</evidence>
<dbReference type="SUPFAM" id="SSF52540">
    <property type="entry name" value="P-loop containing nucleoside triphosphate hydrolases"/>
    <property type="match status" value="1"/>
</dbReference>
<evidence type="ECO:0000256" key="9">
    <source>
        <dbReference type="ARBA" id="ARBA00049563"/>
    </source>
</evidence>
<evidence type="ECO:0000256" key="1">
    <source>
        <dbReference type="ARBA" id="ARBA00001946"/>
    </source>
</evidence>
<dbReference type="PATRIC" id="fig|220754.4.peg.1992"/>
<comment type="function">
    <text evidence="2 10 12">Catalyzes the transfer of a dimethylallyl group onto the adenine at position 37 in tRNAs that read codons beginning with uridine, leading to the formation of N6-(dimethylallyl)adenosine (i(6)A).</text>
</comment>
<dbReference type="PANTHER" id="PTHR11088:SF60">
    <property type="entry name" value="TRNA DIMETHYLALLYLTRANSFERASE"/>
    <property type="match status" value="1"/>
</dbReference>
<gene>
    <name evidence="10" type="primary">miaA</name>
    <name evidence="14" type="ORF">KR50_19720</name>
</gene>
<proteinExistence type="inferred from homology"/>
<feature type="site" description="Interaction with substrate tRNA" evidence="10">
    <location>
        <position position="127"/>
    </location>
</feature>
<evidence type="ECO:0000256" key="10">
    <source>
        <dbReference type="HAMAP-Rule" id="MF_00185"/>
    </source>
</evidence>
<dbReference type="Proteomes" id="UP000031972">
    <property type="component" value="Unassembled WGS sequence"/>
</dbReference>
<organism evidence="14 15">
    <name type="scientific">Jeotgalibacillus campisalis</name>
    <dbReference type="NCBI Taxonomy" id="220754"/>
    <lineage>
        <taxon>Bacteria</taxon>
        <taxon>Bacillati</taxon>
        <taxon>Bacillota</taxon>
        <taxon>Bacilli</taxon>
        <taxon>Bacillales</taxon>
        <taxon>Caryophanaceae</taxon>
        <taxon>Jeotgalibacillus</taxon>
    </lineage>
</organism>
<feature type="site" description="Interaction with substrate tRNA" evidence="10">
    <location>
        <position position="104"/>
    </location>
</feature>
<dbReference type="PANTHER" id="PTHR11088">
    <property type="entry name" value="TRNA DIMETHYLALLYLTRANSFERASE"/>
    <property type="match status" value="1"/>
</dbReference>
<evidence type="ECO:0000256" key="12">
    <source>
        <dbReference type="RuleBase" id="RU003784"/>
    </source>
</evidence>
<comment type="catalytic activity">
    <reaction evidence="9 10 11">
        <text>adenosine(37) in tRNA + dimethylallyl diphosphate = N(6)-dimethylallyladenosine(37) in tRNA + diphosphate</text>
        <dbReference type="Rhea" id="RHEA:26482"/>
        <dbReference type="Rhea" id="RHEA-COMP:10162"/>
        <dbReference type="Rhea" id="RHEA-COMP:10375"/>
        <dbReference type="ChEBI" id="CHEBI:33019"/>
        <dbReference type="ChEBI" id="CHEBI:57623"/>
        <dbReference type="ChEBI" id="CHEBI:74411"/>
        <dbReference type="ChEBI" id="CHEBI:74415"/>
        <dbReference type="EC" id="2.5.1.75"/>
    </reaction>
</comment>
<keyword evidence="4 10" id="KW-0808">Transferase</keyword>
<comment type="cofactor">
    <cofactor evidence="1 10">
        <name>Mg(2+)</name>
        <dbReference type="ChEBI" id="CHEBI:18420"/>
    </cofactor>
</comment>
<evidence type="ECO:0000256" key="5">
    <source>
        <dbReference type="ARBA" id="ARBA00022694"/>
    </source>
</evidence>
<dbReference type="Gene3D" id="1.10.20.140">
    <property type="match status" value="1"/>
</dbReference>
<evidence type="ECO:0000256" key="8">
    <source>
        <dbReference type="ARBA" id="ARBA00022842"/>
    </source>
</evidence>
<dbReference type="InterPro" id="IPR027417">
    <property type="entry name" value="P-loop_NTPase"/>
</dbReference>
<evidence type="ECO:0000313" key="14">
    <source>
        <dbReference type="EMBL" id="KIL47805.1"/>
    </source>
</evidence>
<dbReference type="EMBL" id="JXRR01000014">
    <property type="protein sequence ID" value="KIL47805.1"/>
    <property type="molecule type" value="Genomic_DNA"/>
</dbReference>
<keyword evidence="6 10" id="KW-0547">Nucleotide-binding</keyword>
<evidence type="ECO:0000313" key="15">
    <source>
        <dbReference type="Proteomes" id="UP000031972"/>
    </source>
</evidence>
<evidence type="ECO:0000256" key="6">
    <source>
        <dbReference type="ARBA" id="ARBA00022741"/>
    </source>
</evidence>
<dbReference type="GO" id="GO:0052381">
    <property type="term" value="F:tRNA dimethylallyltransferase activity"/>
    <property type="evidence" value="ECO:0007669"/>
    <property type="project" value="UniProtKB-UniRule"/>
</dbReference>
<dbReference type="AlphaFoldDB" id="A0A0C2RBX1"/>
<keyword evidence="15" id="KW-1185">Reference proteome</keyword>
<feature type="region of interest" description="Interaction with substrate tRNA" evidence="10">
    <location>
        <begin position="38"/>
        <end position="41"/>
    </location>
</feature>
<evidence type="ECO:0000256" key="3">
    <source>
        <dbReference type="ARBA" id="ARBA00005842"/>
    </source>
</evidence>
<dbReference type="HAMAP" id="MF_00185">
    <property type="entry name" value="IPP_trans"/>
    <property type="match status" value="1"/>
</dbReference>
<comment type="caution">
    <text evidence="14">The sequence shown here is derived from an EMBL/GenBank/DDBJ whole genome shotgun (WGS) entry which is preliminary data.</text>
</comment>
<keyword evidence="8 10" id="KW-0460">Magnesium</keyword>
<evidence type="ECO:0000256" key="4">
    <source>
        <dbReference type="ARBA" id="ARBA00022679"/>
    </source>
</evidence>
<keyword evidence="5 10" id="KW-0819">tRNA processing</keyword>
<dbReference type="InterPro" id="IPR018022">
    <property type="entry name" value="IPT"/>
</dbReference>
<sequence>MDTKNTKVIAIVGPTAVGKTDLSLSTAKRLNGEIINGDSMQIYKKLSIGTAKIKKEEMQDIPHHLLDFKNPDESFSAAEFQQLVRDKIKEISSRGKQPIIVGGTGLYIQSVLFDYQFSSEGKNNEIRKNLENKAAEHGILSLYNELSMLDPATSHVIHPNNERRVIRALEVYYTTGKTPAEWKENQKVEPLYDHTIIGLTMERSLLYERINARVDNMVAEGLIEEVKELYEAGLRNVQSVQAIGYKELYKYFDDEISLHQAVELLKQNSRRYAKRQLTWFRNKMEIDWFDVTEHPVEKKEKILRFLAGE</sequence>
<dbReference type="Pfam" id="PF01715">
    <property type="entry name" value="IPPT"/>
    <property type="match status" value="1"/>
</dbReference>
<dbReference type="GO" id="GO:0006400">
    <property type="term" value="P:tRNA modification"/>
    <property type="evidence" value="ECO:0007669"/>
    <property type="project" value="TreeGrafter"/>
</dbReference>
<dbReference type="InterPro" id="IPR039657">
    <property type="entry name" value="Dimethylallyltransferase"/>
</dbReference>
<dbReference type="Gene3D" id="3.40.50.300">
    <property type="entry name" value="P-loop containing nucleotide triphosphate hydrolases"/>
    <property type="match status" value="1"/>
</dbReference>
<comment type="caution">
    <text evidence="10">Lacks conserved residue(s) required for the propagation of feature annotation.</text>
</comment>
<feature type="binding site" evidence="10">
    <location>
        <begin position="15"/>
        <end position="20"/>
    </location>
    <ligand>
        <name>substrate</name>
    </ligand>
</feature>
<evidence type="ECO:0000256" key="13">
    <source>
        <dbReference type="RuleBase" id="RU003785"/>
    </source>
</evidence>
<evidence type="ECO:0000256" key="7">
    <source>
        <dbReference type="ARBA" id="ARBA00022840"/>
    </source>
</evidence>
<reference evidence="14 15" key="1">
    <citation type="submission" date="2015-01" db="EMBL/GenBank/DDBJ databases">
        <title>Jeotgalibacillus campisalis genome sequencing.</title>
        <authorList>
            <person name="Goh K.M."/>
            <person name="Chan K.-G."/>
            <person name="Yaakop A.S."/>
            <person name="Ee R."/>
            <person name="Gan H.M."/>
            <person name="Chan C.S."/>
        </authorList>
    </citation>
    <scope>NUCLEOTIDE SEQUENCE [LARGE SCALE GENOMIC DNA]</scope>
    <source>
        <strain evidence="14 15">SF-57</strain>
    </source>
</reference>
<keyword evidence="7 10" id="KW-0067">ATP-binding</keyword>
<protein>
    <recommendedName>
        <fullName evidence="10">tRNA dimethylallyltransferase</fullName>
        <ecNumber evidence="10">2.5.1.75</ecNumber>
    </recommendedName>
    <alternativeName>
        <fullName evidence="10">Dimethylallyl diphosphate:tRNA dimethylallyltransferase</fullName>
        <shortName evidence="10">DMAPP:tRNA dimethylallyltransferase</shortName>
        <shortName evidence="10">DMATase</shortName>
    </alternativeName>
    <alternativeName>
        <fullName evidence="10">Isopentenyl-diphosphate:tRNA isopentenyltransferase</fullName>
        <shortName evidence="10">IPP transferase</shortName>
        <shortName evidence="10">IPPT</shortName>
        <shortName evidence="10">IPTase</shortName>
    </alternativeName>
</protein>
<comment type="subunit">
    <text evidence="10">Monomer.</text>
</comment>
<dbReference type="NCBIfam" id="TIGR00174">
    <property type="entry name" value="miaA"/>
    <property type="match status" value="1"/>
</dbReference>
<dbReference type="RefSeq" id="WP_041057635.1">
    <property type="nucleotide sequence ID" value="NZ_JXRR01000014.1"/>
</dbReference>